<evidence type="ECO:0000256" key="1">
    <source>
        <dbReference type="SAM" id="MobiDB-lite"/>
    </source>
</evidence>
<evidence type="ECO:0000313" key="2">
    <source>
        <dbReference type="EMBL" id="KAH7323040.1"/>
    </source>
</evidence>
<dbReference type="OrthoDB" id="5230713at2759"/>
<name>A0A8K0SWP8_9HYPO</name>
<dbReference type="EMBL" id="JAGPNK010000004">
    <property type="protein sequence ID" value="KAH7323040.1"/>
    <property type="molecule type" value="Genomic_DNA"/>
</dbReference>
<accession>A0A8K0SWP8</accession>
<evidence type="ECO:0000313" key="3">
    <source>
        <dbReference type="Proteomes" id="UP000813444"/>
    </source>
</evidence>
<gene>
    <name evidence="2" type="ORF">B0I35DRAFT_192433</name>
</gene>
<organism evidence="2 3">
    <name type="scientific">Stachybotrys elegans</name>
    <dbReference type="NCBI Taxonomy" id="80388"/>
    <lineage>
        <taxon>Eukaryota</taxon>
        <taxon>Fungi</taxon>
        <taxon>Dikarya</taxon>
        <taxon>Ascomycota</taxon>
        <taxon>Pezizomycotina</taxon>
        <taxon>Sordariomycetes</taxon>
        <taxon>Hypocreomycetidae</taxon>
        <taxon>Hypocreales</taxon>
        <taxon>Stachybotryaceae</taxon>
        <taxon>Stachybotrys</taxon>
    </lineage>
</organism>
<keyword evidence="3" id="KW-1185">Reference proteome</keyword>
<feature type="region of interest" description="Disordered" evidence="1">
    <location>
        <begin position="147"/>
        <end position="200"/>
    </location>
</feature>
<feature type="region of interest" description="Disordered" evidence="1">
    <location>
        <begin position="1"/>
        <end position="46"/>
    </location>
</feature>
<feature type="compositionally biased region" description="Polar residues" evidence="1">
    <location>
        <begin position="1"/>
        <end position="11"/>
    </location>
</feature>
<comment type="caution">
    <text evidence="2">The sequence shown here is derived from an EMBL/GenBank/DDBJ whole genome shotgun (WGS) entry which is preliminary data.</text>
</comment>
<sequence length="219" mass="24564">MASVVSYSHSSFPRPMFSLPHRRSQQRSIHPSSPGDEEEQRMRSALRVQAAEENSVARARAYIDDFLQKSPWSDQLDQISVRNDLLPTMEELETYGDLDKTEGTRACSKLFKAVVVWDDLGLGLWERLHTASEQKKAALKGLGPMLRMGSVGDQRSPTAEMRTPPLDQLPLPEISASRRGSDQSSNSVSSKHSRTSAHSLYDKGVSVPRIIRTFLRRKS</sequence>
<proteinExistence type="predicted"/>
<reference evidence="2" key="1">
    <citation type="journal article" date="2021" name="Nat. Commun.">
        <title>Genetic determinants of endophytism in the Arabidopsis root mycobiome.</title>
        <authorList>
            <person name="Mesny F."/>
            <person name="Miyauchi S."/>
            <person name="Thiergart T."/>
            <person name="Pickel B."/>
            <person name="Atanasova L."/>
            <person name="Karlsson M."/>
            <person name="Huettel B."/>
            <person name="Barry K.W."/>
            <person name="Haridas S."/>
            <person name="Chen C."/>
            <person name="Bauer D."/>
            <person name="Andreopoulos W."/>
            <person name="Pangilinan J."/>
            <person name="LaButti K."/>
            <person name="Riley R."/>
            <person name="Lipzen A."/>
            <person name="Clum A."/>
            <person name="Drula E."/>
            <person name="Henrissat B."/>
            <person name="Kohler A."/>
            <person name="Grigoriev I.V."/>
            <person name="Martin F.M."/>
            <person name="Hacquard S."/>
        </authorList>
    </citation>
    <scope>NUCLEOTIDE SEQUENCE</scope>
    <source>
        <strain evidence="2">MPI-CAGE-CH-0235</strain>
    </source>
</reference>
<dbReference type="Proteomes" id="UP000813444">
    <property type="component" value="Unassembled WGS sequence"/>
</dbReference>
<protein>
    <submittedName>
        <fullName evidence="2">Uncharacterized protein</fullName>
    </submittedName>
</protein>
<dbReference type="AlphaFoldDB" id="A0A8K0SWP8"/>